<name>A0A0G0JUJ1_9BACT</name>
<dbReference type="PANTHER" id="PTHR36306:SF1">
    <property type="entry name" value="ALPHA-AMYLASE-RELATED"/>
    <property type="match status" value="1"/>
</dbReference>
<dbReference type="Pfam" id="PF03065">
    <property type="entry name" value="Glyco_hydro_57"/>
    <property type="match status" value="1"/>
</dbReference>
<evidence type="ECO:0000256" key="2">
    <source>
        <dbReference type="ARBA" id="ARBA00023277"/>
    </source>
</evidence>
<organism evidence="4 5">
    <name type="scientific">Candidatus Falkowbacteria bacterium GW2011_GWE1_38_31</name>
    <dbReference type="NCBI Taxonomy" id="1618638"/>
    <lineage>
        <taxon>Bacteria</taxon>
        <taxon>Candidatus Falkowiibacteriota</taxon>
    </lineage>
</organism>
<keyword evidence="2" id="KW-0119">Carbohydrate metabolism</keyword>
<dbReference type="AlphaFoldDB" id="A0A0G0JUJ1"/>
<reference evidence="4 5" key="1">
    <citation type="journal article" date="2015" name="Nature">
        <title>rRNA introns, odd ribosomes, and small enigmatic genomes across a large radiation of phyla.</title>
        <authorList>
            <person name="Brown C.T."/>
            <person name="Hug L.A."/>
            <person name="Thomas B.C."/>
            <person name="Sharon I."/>
            <person name="Castelle C.J."/>
            <person name="Singh A."/>
            <person name="Wilkins M.J."/>
            <person name="Williams K.H."/>
            <person name="Banfield J.F."/>
        </authorList>
    </citation>
    <scope>NUCLEOTIDE SEQUENCE [LARGE SCALE GENOMIC DNA]</scope>
</reference>
<dbReference type="Gene3D" id="3.20.110.20">
    <property type="match status" value="1"/>
</dbReference>
<comment type="caution">
    <text evidence="4">The sequence shown here is derived from an EMBL/GenBank/DDBJ whole genome shotgun (WGS) entry which is preliminary data.</text>
</comment>
<dbReference type="InterPro" id="IPR011330">
    <property type="entry name" value="Glyco_hydro/deAcase_b/a-brl"/>
</dbReference>
<dbReference type="InterPro" id="IPR004300">
    <property type="entry name" value="Glyco_hydro_57_N"/>
</dbReference>
<evidence type="ECO:0000313" key="5">
    <source>
        <dbReference type="Proteomes" id="UP000034022"/>
    </source>
</evidence>
<sequence>MLWINFLHFYQPVNKEASVIREATEKSFLRVLRGIEEHKDIKFTLNINACLFLRWEEMGYFDIFARLKKLLKAGKIELTGNAAYHPLLPLIPIEECKRQILETESIFKKILGNDFQRKGFFMSEMAYSEPVAILIKSLGYEWIVLDEIAYNGQLNQIDYNKNYFDKASGLQVVFRNRKISNTYVPKTIIKLLEKKSTKTLITASDGELYGLRHEDPTAEFEKVLKEQSLETALLSSFLHVERESEIIKIIPSSWESTEQEIADKKPYLIWQDKDKEIQQRLWKLANFAYQICEEYKNDKNRNWSRWHLVRGLASCTFWWASEKDFKHNFGPFAWSPDEIERGMNELVRVVRSIDNIASREQKIQAEKIYIDLKKIIWEKHWETYWKKK</sequence>
<dbReference type="GO" id="GO:0005975">
    <property type="term" value="P:carbohydrate metabolic process"/>
    <property type="evidence" value="ECO:0007669"/>
    <property type="project" value="InterPro"/>
</dbReference>
<evidence type="ECO:0000259" key="3">
    <source>
        <dbReference type="Pfam" id="PF03065"/>
    </source>
</evidence>
<dbReference type="Proteomes" id="UP000034022">
    <property type="component" value="Unassembled WGS sequence"/>
</dbReference>
<evidence type="ECO:0000313" key="4">
    <source>
        <dbReference type="EMBL" id="KKQ71188.1"/>
    </source>
</evidence>
<evidence type="ECO:0000256" key="1">
    <source>
        <dbReference type="ARBA" id="ARBA00006821"/>
    </source>
</evidence>
<proteinExistence type="inferred from homology"/>
<gene>
    <name evidence="4" type="ORF">US91_C0001G0115</name>
</gene>
<dbReference type="PANTHER" id="PTHR36306">
    <property type="entry name" value="ALPHA-AMYLASE-RELATED-RELATED"/>
    <property type="match status" value="1"/>
</dbReference>
<dbReference type="GO" id="GO:0003824">
    <property type="term" value="F:catalytic activity"/>
    <property type="evidence" value="ECO:0007669"/>
    <property type="project" value="InterPro"/>
</dbReference>
<dbReference type="InterPro" id="IPR052046">
    <property type="entry name" value="GH57_Enzymes"/>
</dbReference>
<dbReference type="EMBL" id="LBUU01000001">
    <property type="protein sequence ID" value="KKQ71188.1"/>
    <property type="molecule type" value="Genomic_DNA"/>
</dbReference>
<accession>A0A0G0JUJ1</accession>
<feature type="domain" description="Glycoside hydrolase family 57 N-terminal" evidence="3">
    <location>
        <begin position="17"/>
        <end position="238"/>
    </location>
</feature>
<protein>
    <recommendedName>
        <fullName evidence="3">Glycoside hydrolase family 57 N-terminal domain-containing protein</fullName>
    </recommendedName>
</protein>
<dbReference type="SUPFAM" id="SSF88713">
    <property type="entry name" value="Glycoside hydrolase/deacetylase"/>
    <property type="match status" value="1"/>
</dbReference>
<comment type="similarity">
    <text evidence="1">Belongs to the glycosyl hydrolase 57 family.</text>
</comment>
<dbReference type="PATRIC" id="fig|1618638.3.peg.116"/>